<feature type="region of interest" description="Disordered" evidence="1">
    <location>
        <begin position="70"/>
        <end position="89"/>
    </location>
</feature>
<sequence length="109" mass="12731">MNYLARLRFKEKEVSWTFYAHKVDFDTLYEVDMDQLGFDVRFPSIAAWDDFTSKWKNSKDFYLDEGPSEPIVVSTNNHDNTTTTPAENIEVTKREDEITRDIEGGEDVP</sequence>
<feature type="compositionally biased region" description="Polar residues" evidence="1">
    <location>
        <begin position="73"/>
        <end position="86"/>
    </location>
</feature>
<dbReference type="Proteomes" id="UP000828251">
    <property type="component" value="Unassembled WGS sequence"/>
</dbReference>
<dbReference type="AlphaFoldDB" id="A0A9D4AI59"/>
<organism evidence="2 3">
    <name type="scientific">Gossypium stocksii</name>
    <dbReference type="NCBI Taxonomy" id="47602"/>
    <lineage>
        <taxon>Eukaryota</taxon>
        <taxon>Viridiplantae</taxon>
        <taxon>Streptophyta</taxon>
        <taxon>Embryophyta</taxon>
        <taxon>Tracheophyta</taxon>
        <taxon>Spermatophyta</taxon>
        <taxon>Magnoliopsida</taxon>
        <taxon>eudicotyledons</taxon>
        <taxon>Gunneridae</taxon>
        <taxon>Pentapetalae</taxon>
        <taxon>rosids</taxon>
        <taxon>malvids</taxon>
        <taxon>Malvales</taxon>
        <taxon>Malvaceae</taxon>
        <taxon>Malvoideae</taxon>
        <taxon>Gossypium</taxon>
    </lineage>
</organism>
<protein>
    <submittedName>
        <fullName evidence="2">Uncharacterized protein</fullName>
    </submittedName>
</protein>
<evidence type="ECO:0000313" key="2">
    <source>
        <dbReference type="EMBL" id="KAH1121789.1"/>
    </source>
</evidence>
<gene>
    <name evidence="2" type="ORF">J1N35_004949</name>
</gene>
<proteinExistence type="predicted"/>
<evidence type="ECO:0000256" key="1">
    <source>
        <dbReference type="SAM" id="MobiDB-lite"/>
    </source>
</evidence>
<name>A0A9D4AI59_9ROSI</name>
<reference evidence="2 3" key="1">
    <citation type="journal article" date="2021" name="Plant Biotechnol. J.">
        <title>Multi-omics assisted identification of the key and species-specific regulatory components of drought-tolerant mechanisms in Gossypium stocksii.</title>
        <authorList>
            <person name="Yu D."/>
            <person name="Ke L."/>
            <person name="Zhang D."/>
            <person name="Wu Y."/>
            <person name="Sun Y."/>
            <person name="Mei J."/>
            <person name="Sun J."/>
            <person name="Sun Y."/>
        </authorList>
    </citation>
    <scope>NUCLEOTIDE SEQUENCE [LARGE SCALE GENOMIC DNA]</scope>
    <source>
        <strain evidence="3">cv. E1</strain>
        <tissue evidence="2">Leaf</tissue>
    </source>
</reference>
<comment type="caution">
    <text evidence="2">The sequence shown here is derived from an EMBL/GenBank/DDBJ whole genome shotgun (WGS) entry which is preliminary data.</text>
</comment>
<dbReference type="EMBL" id="JAIQCV010000002">
    <property type="protein sequence ID" value="KAH1121789.1"/>
    <property type="molecule type" value="Genomic_DNA"/>
</dbReference>
<evidence type="ECO:0000313" key="3">
    <source>
        <dbReference type="Proteomes" id="UP000828251"/>
    </source>
</evidence>
<keyword evidence="3" id="KW-1185">Reference proteome</keyword>
<accession>A0A9D4AI59</accession>